<sequence>MTKILQRLSRIVLAVFALILLFIGGMNCQRYLTERHESKTAVSGQVIKSGSMKLVRYQFKSVTYEQIPVANITQTFGKVGEQVVVYVNDTHPKKIYMIAGATSLMILSSVLIGWAILIGLVLFFEYWFIHRLKLMSKSTQSSILE</sequence>
<name>A0A7L4WFE8_9LACT</name>
<evidence type="ECO:0000313" key="3">
    <source>
        <dbReference type="Proteomes" id="UP000516280"/>
    </source>
</evidence>
<accession>A0A7L4WFE8</accession>
<evidence type="ECO:0008006" key="4">
    <source>
        <dbReference type="Google" id="ProtNLM"/>
    </source>
</evidence>
<evidence type="ECO:0000313" key="2">
    <source>
        <dbReference type="EMBL" id="QDJ27842.1"/>
    </source>
</evidence>
<dbReference type="AlphaFoldDB" id="A0A7L4WFE8"/>
<keyword evidence="1" id="KW-0472">Membrane</keyword>
<protein>
    <recommendedName>
        <fullName evidence="4">DUF3592 domain-containing protein</fullName>
    </recommendedName>
</protein>
<dbReference type="RefSeq" id="WP_109834711.1">
    <property type="nucleotide sequence ID" value="NZ_CP017195.1"/>
</dbReference>
<keyword evidence="1" id="KW-1133">Transmembrane helix</keyword>
<keyword evidence="1" id="KW-0812">Transmembrane</keyword>
<organism evidence="2 3">
    <name type="scientific">Pseudolactococcus paracarnosus</name>
    <dbReference type="NCBI Taxonomy" id="2749962"/>
    <lineage>
        <taxon>Bacteria</taxon>
        <taxon>Bacillati</taxon>
        <taxon>Bacillota</taxon>
        <taxon>Bacilli</taxon>
        <taxon>Lactobacillales</taxon>
        <taxon>Streptococcaceae</taxon>
        <taxon>Pseudolactococcus</taxon>
    </lineage>
</organism>
<evidence type="ECO:0000256" key="1">
    <source>
        <dbReference type="SAM" id="Phobius"/>
    </source>
</evidence>
<dbReference type="KEGG" id="lpaa:BHS01_04545"/>
<feature type="transmembrane region" description="Helical" evidence="1">
    <location>
        <begin position="95"/>
        <end position="128"/>
    </location>
</feature>
<dbReference type="EMBL" id="CP017195">
    <property type="protein sequence ID" value="QDJ27842.1"/>
    <property type="molecule type" value="Genomic_DNA"/>
</dbReference>
<proteinExistence type="predicted"/>
<reference evidence="2 3" key="1">
    <citation type="submission" date="2016-09" db="EMBL/GenBank/DDBJ databases">
        <title>Lactic acid bacteria from MAP meat Genome sequencing and assembly.</title>
        <authorList>
            <person name="Behr J."/>
            <person name="Hilgarth M."/>
            <person name="Vogel R.F."/>
        </authorList>
    </citation>
    <scope>NUCLEOTIDE SEQUENCE [LARGE SCALE GENOMIC DNA]</scope>
    <source>
        <strain evidence="2 3">TMW21615</strain>
    </source>
</reference>
<dbReference type="Proteomes" id="UP000516280">
    <property type="component" value="Chromosome"/>
</dbReference>
<gene>
    <name evidence="2" type="ORF">BHS01_04545</name>
</gene>